<comment type="cofactor">
    <cofactor evidence="1">
        <name>Zn(2+)</name>
        <dbReference type="ChEBI" id="CHEBI:29105"/>
    </cofactor>
</comment>
<dbReference type="SMART" id="SM00849">
    <property type="entry name" value="Lactamase_B"/>
    <property type="match status" value="1"/>
</dbReference>
<comment type="caution">
    <text evidence="6">The sequence shown here is derived from an EMBL/GenBank/DDBJ whole genome shotgun (WGS) entry which is preliminary data.</text>
</comment>
<evidence type="ECO:0000256" key="1">
    <source>
        <dbReference type="ARBA" id="ARBA00001947"/>
    </source>
</evidence>
<reference evidence="6 7" key="1">
    <citation type="submission" date="2019-04" db="EMBL/GenBank/DDBJ databases">
        <title>Genome sequencing of Clostridium botulinum Groups I-IV and Clostridium butyricum.</title>
        <authorList>
            <person name="Brunt J."/>
            <person name="Van Vliet A.H.M."/>
            <person name="Stringer S.C."/>
            <person name="Carter A.T."/>
            <person name="Peck M.W."/>
        </authorList>
    </citation>
    <scope>NUCLEOTIDE SEQUENCE [LARGE SCALE GENOMIC DNA]</scope>
    <source>
        <strain evidence="6 7">IFR 18/094</strain>
    </source>
</reference>
<dbReference type="PANTHER" id="PTHR46233">
    <property type="entry name" value="HYDROXYACYLGLUTATHIONE HYDROLASE GLOC"/>
    <property type="match status" value="1"/>
</dbReference>
<feature type="domain" description="Metallo-beta-lactamase" evidence="5">
    <location>
        <begin position="12"/>
        <end position="183"/>
    </location>
</feature>
<dbReference type="EMBL" id="SXDP01000001">
    <property type="protein sequence ID" value="NEZ45644.1"/>
    <property type="molecule type" value="Genomic_DNA"/>
</dbReference>
<evidence type="ECO:0000313" key="6">
    <source>
        <dbReference type="EMBL" id="NEZ45644.1"/>
    </source>
</evidence>
<dbReference type="SUPFAM" id="SSF56281">
    <property type="entry name" value="Metallo-hydrolase/oxidoreductase"/>
    <property type="match status" value="1"/>
</dbReference>
<evidence type="ECO:0000256" key="2">
    <source>
        <dbReference type="ARBA" id="ARBA00022723"/>
    </source>
</evidence>
<dbReference type="InterPro" id="IPR036866">
    <property type="entry name" value="RibonucZ/Hydroxyglut_hydro"/>
</dbReference>
<dbReference type="Gene3D" id="3.60.15.10">
    <property type="entry name" value="Ribonuclease Z/Hydroxyacylglutathione hydrolase-like"/>
    <property type="match status" value="1"/>
</dbReference>
<dbReference type="PANTHER" id="PTHR46233:SF3">
    <property type="entry name" value="HYDROXYACYLGLUTATHIONE HYDROLASE GLOC"/>
    <property type="match status" value="1"/>
</dbReference>
<dbReference type="GO" id="GO:0046872">
    <property type="term" value="F:metal ion binding"/>
    <property type="evidence" value="ECO:0007669"/>
    <property type="project" value="UniProtKB-KW"/>
</dbReference>
<evidence type="ECO:0000259" key="5">
    <source>
        <dbReference type="SMART" id="SM00849"/>
    </source>
</evidence>
<keyword evidence="4" id="KW-0862">Zinc</keyword>
<protein>
    <submittedName>
        <fullName evidence="6">MBL fold metallo-hydrolase</fullName>
    </submittedName>
</protein>
<sequence length="199" mass="22407">MEIRTIPVGIYGANCYLIIYKDKCTIIDPGADGDNIINIIEKLKLQPQYIILTHGHMDHVGAVEKVKDKYNIPIYINERDQNMINNVENIFGNFGKYKVADRYIKEGEIIKLGDLDIECIETPGHTPGGMCFKINDVVFTGDTLFRDSIGRTDFVGGDHASIIESIKNKLMKLDDNTKVLPGHGPVSSIGYERRENPFF</sequence>
<keyword evidence="7" id="KW-1185">Reference proteome</keyword>
<keyword evidence="3 6" id="KW-0378">Hydrolase</keyword>
<evidence type="ECO:0000256" key="4">
    <source>
        <dbReference type="ARBA" id="ARBA00022833"/>
    </source>
</evidence>
<dbReference type="InterPro" id="IPR051453">
    <property type="entry name" value="MBL_Glyoxalase_II"/>
</dbReference>
<dbReference type="CDD" id="cd06262">
    <property type="entry name" value="metallo-hydrolase-like_MBL-fold"/>
    <property type="match status" value="1"/>
</dbReference>
<dbReference type="Proteomes" id="UP000473885">
    <property type="component" value="Unassembled WGS sequence"/>
</dbReference>
<dbReference type="AlphaFoldDB" id="A0A6M0R614"/>
<evidence type="ECO:0000313" key="7">
    <source>
        <dbReference type="Proteomes" id="UP000473885"/>
    </source>
</evidence>
<dbReference type="InterPro" id="IPR001279">
    <property type="entry name" value="Metallo-B-lactamas"/>
</dbReference>
<name>A0A6M0R614_9CLOT</name>
<evidence type="ECO:0000256" key="3">
    <source>
        <dbReference type="ARBA" id="ARBA00022801"/>
    </source>
</evidence>
<keyword evidence="2" id="KW-0479">Metal-binding</keyword>
<organism evidence="6 7">
    <name type="scientific">Clostridium niameyense</name>
    <dbReference type="NCBI Taxonomy" id="1622073"/>
    <lineage>
        <taxon>Bacteria</taxon>
        <taxon>Bacillati</taxon>
        <taxon>Bacillota</taxon>
        <taxon>Clostridia</taxon>
        <taxon>Eubacteriales</taxon>
        <taxon>Clostridiaceae</taxon>
        <taxon>Clostridium</taxon>
    </lineage>
</organism>
<dbReference type="GO" id="GO:0016787">
    <property type="term" value="F:hydrolase activity"/>
    <property type="evidence" value="ECO:0007669"/>
    <property type="project" value="UniProtKB-KW"/>
</dbReference>
<accession>A0A6M0R614</accession>
<dbReference type="Pfam" id="PF00753">
    <property type="entry name" value="Lactamase_B"/>
    <property type="match status" value="1"/>
</dbReference>
<dbReference type="RefSeq" id="WP_163248415.1">
    <property type="nucleotide sequence ID" value="NZ_SXDP01000001.1"/>
</dbReference>
<proteinExistence type="predicted"/>
<gene>
    <name evidence="6" type="ORF">FDF74_00275</name>
</gene>